<organism evidence="3 4">
    <name type="scientific">Neglectibacter timonensis</name>
    <dbReference type="NCBI Taxonomy" id="1776382"/>
    <lineage>
        <taxon>Bacteria</taxon>
        <taxon>Bacillati</taxon>
        <taxon>Bacillota</taxon>
        <taxon>Clostridia</taxon>
        <taxon>Eubacteriales</taxon>
        <taxon>Oscillospiraceae</taxon>
        <taxon>Neglectibacter</taxon>
    </lineage>
</organism>
<evidence type="ECO:0000256" key="1">
    <source>
        <dbReference type="SAM" id="Phobius"/>
    </source>
</evidence>
<evidence type="ECO:0000313" key="4">
    <source>
        <dbReference type="Proteomes" id="UP001524473"/>
    </source>
</evidence>
<feature type="transmembrane region" description="Helical" evidence="1">
    <location>
        <begin position="6"/>
        <end position="23"/>
    </location>
</feature>
<proteinExistence type="predicted"/>
<dbReference type="Pfam" id="PF05569">
    <property type="entry name" value="Peptidase_M56"/>
    <property type="match status" value="1"/>
</dbReference>
<accession>A0ABT1S2T1</accession>
<dbReference type="RefSeq" id="WP_187127653.1">
    <property type="nucleotide sequence ID" value="NZ_CABKVV010000006.1"/>
</dbReference>
<feature type="transmembrane region" description="Helical" evidence="1">
    <location>
        <begin position="30"/>
        <end position="51"/>
    </location>
</feature>
<feature type="domain" description="Peptidase M56" evidence="2">
    <location>
        <begin position="87"/>
        <end position="262"/>
    </location>
</feature>
<keyword evidence="1" id="KW-0472">Membrane</keyword>
<evidence type="ECO:0000259" key="2">
    <source>
        <dbReference type="Pfam" id="PF05569"/>
    </source>
</evidence>
<gene>
    <name evidence="3" type="ORF">NE695_15155</name>
</gene>
<dbReference type="Proteomes" id="UP001524473">
    <property type="component" value="Unassembled WGS sequence"/>
</dbReference>
<keyword evidence="1" id="KW-0812">Transmembrane</keyword>
<name>A0ABT1S2T1_9FIRM</name>
<feature type="transmembrane region" description="Helical" evidence="1">
    <location>
        <begin position="282"/>
        <end position="308"/>
    </location>
</feature>
<dbReference type="PANTHER" id="PTHR34978">
    <property type="entry name" value="POSSIBLE SENSOR-TRANSDUCER PROTEIN BLAR"/>
    <property type="match status" value="1"/>
</dbReference>
<comment type="caution">
    <text evidence="3">The sequence shown here is derived from an EMBL/GenBank/DDBJ whole genome shotgun (WGS) entry which is preliminary data.</text>
</comment>
<dbReference type="EMBL" id="JANFZH010000042">
    <property type="protein sequence ID" value="MCQ4841251.1"/>
    <property type="molecule type" value="Genomic_DNA"/>
</dbReference>
<reference evidence="3 4" key="1">
    <citation type="submission" date="2022-06" db="EMBL/GenBank/DDBJ databases">
        <title>Isolation of gut microbiota from human fecal samples.</title>
        <authorList>
            <person name="Pamer E.G."/>
            <person name="Barat B."/>
            <person name="Waligurski E."/>
            <person name="Medina S."/>
            <person name="Paddock L."/>
            <person name="Mostad J."/>
        </authorList>
    </citation>
    <scope>NUCLEOTIDE SEQUENCE [LARGE SCALE GENOMIC DNA]</scope>
    <source>
        <strain evidence="3 4">DFI.9.73</strain>
    </source>
</reference>
<keyword evidence="4" id="KW-1185">Reference proteome</keyword>
<keyword evidence="1" id="KW-1133">Transmembrane helix</keyword>
<evidence type="ECO:0000313" key="3">
    <source>
        <dbReference type="EMBL" id="MCQ4841251.1"/>
    </source>
</evidence>
<dbReference type="CDD" id="cd07341">
    <property type="entry name" value="M56_BlaR1_MecR1_like"/>
    <property type="match status" value="1"/>
</dbReference>
<dbReference type="InterPro" id="IPR052173">
    <property type="entry name" value="Beta-lactam_resp_regulator"/>
</dbReference>
<protein>
    <submittedName>
        <fullName evidence="3">M56 family metallopeptidase</fullName>
    </submittedName>
</protein>
<feature type="transmembrane region" description="Helical" evidence="1">
    <location>
        <begin position="84"/>
        <end position="106"/>
    </location>
</feature>
<dbReference type="PANTHER" id="PTHR34978:SF3">
    <property type="entry name" value="SLR0241 PROTEIN"/>
    <property type="match status" value="1"/>
</dbReference>
<sequence>MSFYSVLMSVVWCDLLILLIYFLRRRLWFVRAFGSHSLIVLYVGCALRLLLGFELEAAVEIPVRFFNPVATLLMKTVPLGPRSIPIKTVLLSVWLLVGLAAMAQVFRKHRRFWKAARSLPEAGEEVKRCLSQIVDSRDSEKLRAVVSSQIGSPFLTGCFQGTVCLPDRNWKKRELLCVLQHEAAHFKHHDEFTYLLADLFCAFFWWNPCAYLLRRCVKEILEYRADEEVVRGRKPSDVRYYCMTLIEFAGTETSIAPSFAASKLECRVARIMDKPFAKAGKVLSGATLLLTAAVLFLVSYCIIFQSYFVADVEPCFILEDRISAKPQSECELVKLREILPAEYSGGKL</sequence>
<dbReference type="GeneID" id="90530912"/>
<dbReference type="InterPro" id="IPR008756">
    <property type="entry name" value="Peptidase_M56"/>
</dbReference>